<evidence type="ECO:0000313" key="6">
    <source>
        <dbReference type="Proteomes" id="UP001628220"/>
    </source>
</evidence>
<keyword evidence="2" id="KW-0677">Repeat</keyword>
<protein>
    <recommendedName>
        <fullName evidence="4">Bacterial repeat domain-containing protein</fullName>
    </recommendedName>
</protein>
<evidence type="ECO:0000313" key="5">
    <source>
        <dbReference type="EMBL" id="GAB1250965.1"/>
    </source>
</evidence>
<dbReference type="RefSeq" id="WP_411914793.1">
    <property type="nucleotide sequence ID" value="NZ_BAAFSF010000001.1"/>
</dbReference>
<dbReference type="Gene3D" id="3.80.10.10">
    <property type="entry name" value="Ribonuclease Inhibitor"/>
    <property type="match status" value="4"/>
</dbReference>
<dbReference type="InterPro" id="IPR052574">
    <property type="entry name" value="CDIRP"/>
</dbReference>
<evidence type="ECO:0000256" key="1">
    <source>
        <dbReference type="ARBA" id="ARBA00022614"/>
    </source>
</evidence>
<name>A0ABQ0DZS4_9PORP</name>
<dbReference type="InterPro" id="IPR026444">
    <property type="entry name" value="Secre_tail"/>
</dbReference>
<keyword evidence="1" id="KW-0433">Leucine-rich repeat</keyword>
<accession>A0ABQ0DZS4</accession>
<feature type="signal peptide" evidence="3">
    <location>
        <begin position="1"/>
        <end position="24"/>
    </location>
</feature>
<sequence length="1192" mass="129220">MRSHFTNKLLLVGGLLLFALSASAQSITFTTAKKPGDMVTLEVRANGTVTVEGIDGKFYTDGDSHDYKLTSSTVKISGDITHFDCTNNKITGLSASGNSLQTIYCLNNEISSLDISQCSNLERLFSHGNKLEQLDVTANKQLKVLTCSDNLLSTLNISNNLLLNRVVCDRNKLTALDLSKNTKLNTISCIDNQLTSLDVSSCPALKTLNCMGNRLTTIGLADNNVLQELGCSVNCIKAEGMTSLIAALPTVQGGNIFVINLKDPKEENVCTKTNVAKARAKGWQVYDSNYKVYEGSADKVEPQLTFTTTTAIGGEVDLLIVANGPVTATGLEGAITPGGKKSYKLTAQTVTLKGDITEFSCTSNNLSALDLSNCTNLQVLDCDNNDLTTLDLSKNSKIENVRCTKNNLTSLNLSQCNALIRLTCYKNELTALDLSSCKSLGFLYCQENELTALDLSSCPSLMQLYCYSNKLASLNVSKCMALQALLCYRNNLTSLDLSQCESIKNVYCQSNSLTDLDVSNCFGIQELNCSENKLSQLTISPSSTLNYLSCQKNLLNCSATAAIVEGLPQMTAEKKGSFVVLSESELNSDENNIIYKDAVEKAQNKNWLVTYMSATYEYLPYAGREGSCGGGTTDKNKISFTTEKAVGETISLAVKSGGEVIATGIKEKIVADGKNQTYTLTAQTVTLQGDVEVFKCNYNALTSLEFFGAEMLKEISCSGNKLTTLDVKGCPNLENLTCATNQITALDLSACNKLIKVLCHANQLTELNLSACPSLQFVWCQRNQIASLDLSNCKNLQKLKCGDNKLSTLDITSCEALTDLFCEGNQLTKLDVSNSTKLIHLWCSANMLTDLNISGCESLTQVYCYTNKLVSIKASQCPKLTHLWCSNNELTTLDISQCPSLKQLYCYDNKLTAIDLSKCPNLISLECYKNQIKTLDFSKCPQICFVYCEDNRIGCTQMEAIVTSLPQRQLDDDATFIAVTANEDQNPNTGNVITKHVVGMAKSKNWAVFSVINAGDDEVTPYEGRDGNCTDNALSFAVTVSENANGRVTVKGAANLEAVPYGTELTVEVAPEAGYELDKLMANEEDITATKRFVVKSNVKVTATFKTGAEAVAREGIALYPNPASSEANLFGVAPQSEVSIYGTDGARLLTVTADQSGHAVLRLEGLTEGNYLVTFRDAMGELTTRQLTIKR</sequence>
<dbReference type="InterPro" id="IPR025875">
    <property type="entry name" value="Leu-rich_rpt_4"/>
</dbReference>
<keyword evidence="3" id="KW-0732">Signal</keyword>
<dbReference type="Pfam" id="PF12799">
    <property type="entry name" value="LRR_4"/>
    <property type="match status" value="1"/>
</dbReference>
<feature type="chain" id="PRO_5045512253" description="Bacterial repeat domain-containing protein" evidence="3">
    <location>
        <begin position="25"/>
        <end position="1192"/>
    </location>
</feature>
<evidence type="ECO:0000259" key="4">
    <source>
        <dbReference type="Pfam" id="PF18998"/>
    </source>
</evidence>
<keyword evidence="6" id="KW-1185">Reference proteome</keyword>
<dbReference type="SUPFAM" id="SSF52058">
    <property type="entry name" value="L domain-like"/>
    <property type="match status" value="3"/>
</dbReference>
<dbReference type="NCBIfam" id="TIGR04183">
    <property type="entry name" value="Por_Secre_tail"/>
    <property type="match status" value="1"/>
</dbReference>
<evidence type="ECO:0000256" key="3">
    <source>
        <dbReference type="SAM" id="SignalP"/>
    </source>
</evidence>
<dbReference type="Proteomes" id="UP001628220">
    <property type="component" value="Unassembled WGS sequence"/>
</dbReference>
<dbReference type="PANTHER" id="PTHR47566">
    <property type="match status" value="1"/>
</dbReference>
<dbReference type="PANTHER" id="PTHR47566:SF1">
    <property type="entry name" value="PROTEIN NUD1"/>
    <property type="match status" value="1"/>
</dbReference>
<dbReference type="EMBL" id="BAAFSF010000001">
    <property type="protein sequence ID" value="GAB1250965.1"/>
    <property type="molecule type" value="Genomic_DNA"/>
</dbReference>
<dbReference type="InterPro" id="IPR044060">
    <property type="entry name" value="Bacterial_rp_domain"/>
</dbReference>
<comment type="caution">
    <text evidence="5">The sequence shown here is derived from an EMBL/GenBank/DDBJ whole genome shotgun (WGS) entry which is preliminary data.</text>
</comment>
<organism evidence="5 6">
    <name type="scientific">Porphyromonas miyakawae</name>
    <dbReference type="NCBI Taxonomy" id="3137470"/>
    <lineage>
        <taxon>Bacteria</taxon>
        <taxon>Pseudomonadati</taxon>
        <taxon>Bacteroidota</taxon>
        <taxon>Bacteroidia</taxon>
        <taxon>Bacteroidales</taxon>
        <taxon>Porphyromonadaceae</taxon>
        <taxon>Porphyromonas</taxon>
    </lineage>
</organism>
<reference evidence="5 6" key="1">
    <citation type="journal article" date="2025" name="Int. J. Syst. Evol. Microbiol.">
        <title>Desulfovibrio falkowii sp. nov., Porphyromonas miyakawae sp. nov., Mediterraneibacter flintii sp. nov. and Owariibacterium komagatae gen. nov., sp. nov., isolated from human faeces.</title>
        <authorList>
            <person name="Hamaguchi T."/>
            <person name="Ohara M."/>
            <person name="Hisatomi A."/>
            <person name="Sekiguchi K."/>
            <person name="Takeda J.I."/>
            <person name="Ueyama J."/>
            <person name="Ito M."/>
            <person name="Nishiwaki H."/>
            <person name="Ogi T."/>
            <person name="Hirayama M."/>
            <person name="Ohkuma M."/>
            <person name="Sakamoto M."/>
            <person name="Ohno K."/>
        </authorList>
    </citation>
    <scope>NUCLEOTIDE SEQUENCE [LARGE SCALE GENOMIC DNA]</scope>
    <source>
        <strain evidence="5 6">13CB11C</strain>
    </source>
</reference>
<gene>
    <name evidence="5" type="ORF">Tsumi_00690</name>
</gene>
<dbReference type="InterPro" id="IPR032675">
    <property type="entry name" value="LRR_dom_sf"/>
</dbReference>
<proteinExistence type="predicted"/>
<feature type="domain" description="Bacterial repeat" evidence="4">
    <location>
        <begin position="1037"/>
        <end position="1107"/>
    </location>
</feature>
<dbReference type="Pfam" id="PF18998">
    <property type="entry name" value="Flg_new_2"/>
    <property type="match status" value="1"/>
</dbReference>
<evidence type="ECO:0000256" key="2">
    <source>
        <dbReference type="ARBA" id="ARBA00022737"/>
    </source>
</evidence>